<dbReference type="Proteomes" id="UP001500842">
    <property type="component" value="Unassembled WGS sequence"/>
</dbReference>
<dbReference type="RefSeq" id="WP_141005876.1">
    <property type="nucleotide sequence ID" value="NZ_BAAAOR010000004.1"/>
</dbReference>
<accession>A0ABN1ZTK5</accession>
<sequence>MRPVDLPDALPDGSRFIHIGLPKTGTTALQGALDRARPRLEELGAHNVGRGRHEMRVGQVAAGGLAEFWQGRWEDRWQALAAEFRGSEARCTFWSSESLSHATGDRVQYLADQLGADTHVVVTLRPLAPLMVSQWQQWLRRRGTQSLEEWAANQFAAVTVEGEVTIDYIRFMPSLHRFSLRRIIEEWGPVFGEDRIVLVVPDPVDRDRTFRVFEALMGVPEVLEAVPEGNASLPYPEAEMLRQFNRAYTDHGGDHPTWMEAIGVLARVPLRDYTNTLTPHPIRAPRWVAERANEYAAAWNAAVEDSGVTVVGDLADLLVDPAGYAEEVEVPATVDVESAGRLMDVAFTAALRHAARQHDSAPATTSELTTPDLTTPDLTTYGGRQLLGELGRRARRRVSR</sequence>
<dbReference type="SUPFAM" id="SSF52540">
    <property type="entry name" value="P-loop containing nucleoside triphosphate hydrolases"/>
    <property type="match status" value="1"/>
</dbReference>
<dbReference type="EMBL" id="BAAAOR010000004">
    <property type="protein sequence ID" value="GAA1504094.1"/>
    <property type="molecule type" value="Genomic_DNA"/>
</dbReference>
<reference evidence="2 3" key="1">
    <citation type="journal article" date="2019" name="Int. J. Syst. Evol. Microbiol.">
        <title>The Global Catalogue of Microorganisms (GCM) 10K type strain sequencing project: providing services to taxonomists for standard genome sequencing and annotation.</title>
        <authorList>
            <consortium name="The Broad Institute Genomics Platform"/>
            <consortium name="The Broad Institute Genome Sequencing Center for Infectious Disease"/>
            <person name="Wu L."/>
            <person name="Ma J."/>
        </authorList>
    </citation>
    <scope>NUCLEOTIDE SEQUENCE [LARGE SCALE GENOMIC DNA]</scope>
    <source>
        <strain evidence="2 3">JCM 14942</strain>
    </source>
</reference>
<protein>
    <recommendedName>
        <fullName evidence="4">Sulfotransferase family protein</fullName>
    </recommendedName>
</protein>
<dbReference type="InterPro" id="IPR027417">
    <property type="entry name" value="P-loop_NTPase"/>
</dbReference>
<gene>
    <name evidence="2" type="ORF">GCM10009788_04210</name>
</gene>
<evidence type="ECO:0000313" key="3">
    <source>
        <dbReference type="Proteomes" id="UP001500842"/>
    </source>
</evidence>
<organism evidence="2 3">
    <name type="scientific">Nocardioides humi</name>
    <dbReference type="NCBI Taxonomy" id="449461"/>
    <lineage>
        <taxon>Bacteria</taxon>
        <taxon>Bacillati</taxon>
        <taxon>Actinomycetota</taxon>
        <taxon>Actinomycetes</taxon>
        <taxon>Propionibacteriales</taxon>
        <taxon>Nocardioidaceae</taxon>
        <taxon>Nocardioides</taxon>
    </lineage>
</organism>
<name>A0ABN1ZTK5_9ACTN</name>
<feature type="compositionally biased region" description="Low complexity" evidence="1">
    <location>
        <begin position="364"/>
        <end position="381"/>
    </location>
</feature>
<comment type="caution">
    <text evidence="2">The sequence shown here is derived from an EMBL/GenBank/DDBJ whole genome shotgun (WGS) entry which is preliminary data.</text>
</comment>
<proteinExistence type="predicted"/>
<evidence type="ECO:0000313" key="2">
    <source>
        <dbReference type="EMBL" id="GAA1504094.1"/>
    </source>
</evidence>
<feature type="region of interest" description="Disordered" evidence="1">
    <location>
        <begin position="356"/>
        <end position="381"/>
    </location>
</feature>
<keyword evidence="3" id="KW-1185">Reference proteome</keyword>
<evidence type="ECO:0000256" key="1">
    <source>
        <dbReference type="SAM" id="MobiDB-lite"/>
    </source>
</evidence>
<dbReference type="Gene3D" id="3.40.50.300">
    <property type="entry name" value="P-loop containing nucleotide triphosphate hydrolases"/>
    <property type="match status" value="1"/>
</dbReference>
<evidence type="ECO:0008006" key="4">
    <source>
        <dbReference type="Google" id="ProtNLM"/>
    </source>
</evidence>